<dbReference type="InterPro" id="IPR043504">
    <property type="entry name" value="Peptidase_S1_PA_chymotrypsin"/>
</dbReference>
<accession>A0ABS8ZUX2</accession>
<keyword evidence="5" id="KW-1185">Reference proteome</keyword>
<evidence type="ECO:0000256" key="2">
    <source>
        <dbReference type="SAM" id="MobiDB-lite"/>
    </source>
</evidence>
<feature type="chain" id="PRO_5045994599" description="V8-like Glu-specific endopeptidase" evidence="3">
    <location>
        <begin position="20"/>
        <end position="327"/>
    </location>
</feature>
<evidence type="ECO:0000256" key="1">
    <source>
        <dbReference type="ARBA" id="ARBA00022729"/>
    </source>
</evidence>
<dbReference type="Gene3D" id="2.40.10.10">
    <property type="entry name" value="Trypsin-like serine proteases"/>
    <property type="match status" value="2"/>
</dbReference>
<keyword evidence="1 3" id="KW-0732">Signal</keyword>
<dbReference type="PANTHER" id="PTHR15462">
    <property type="entry name" value="SERINE PROTEASE"/>
    <property type="match status" value="1"/>
</dbReference>
<dbReference type="RefSeq" id="WP_233732977.1">
    <property type="nucleotide sequence ID" value="NZ_JAJVCN010000004.1"/>
</dbReference>
<name>A0ABS8ZUX2_9PSEU</name>
<reference evidence="4 5" key="1">
    <citation type="submission" date="2021-12" db="EMBL/GenBank/DDBJ databases">
        <title>Genome sequence of Kibdelosporangium philippinense ATCC 49844.</title>
        <authorList>
            <person name="Fedorov E.A."/>
            <person name="Omeragic M."/>
            <person name="Shalygina K.F."/>
            <person name="Maclea K.S."/>
        </authorList>
    </citation>
    <scope>NUCLEOTIDE SEQUENCE [LARGE SCALE GENOMIC DNA]</scope>
    <source>
        <strain evidence="4 5">ATCC 49844</strain>
    </source>
</reference>
<dbReference type="Proteomes" id="UP001521150">
    <property type="component" value="Unassembled WGS sequence"/>
</dbReference>
<dbReference type="EMBL" id="JAJVCN010000004">
    <property type="protein sequence ID" value="MCE7010780.1"/>
    <property type="molecule type" value="Genomic_DNA"/>
</dbReference>
<comment type="caution">
    <text evidence="4">The sequence shown here is derived from an EMBL/GenBank/DDBJ whole genome shotgun (WGS) entry which is preliminary data.</text>
</comment>
<feature type="signal peptide" evidence="3">
    <location>
        <begin position="1"/>
        <end position="19"/>
    </location>
</feature>
<dbReference type="InterPro" id="IPR009003">
    <property type="entry name" value="Peptidase_S1_PA"/>
</dbReference>
<proteinExistence type="predicted"/>
<dbReference type="InterPro" id="IPR018114">
    <property type="entry name" value="TRYPSIN_HIS"/>
</dbReference>
<evidence type="ECO:0000313" key="4">
    <source>
        <dbReference type="EMBL" id="MCE7010780.1"/>
    </source>
</evidence>
<dbReference type="SUPFAM" id="SSF50494">
    <property type="entry name" value="Trypsin-like serine proteases"/>
    <property type="match status" value="1"/>
</dbReference>
<feature type="region of interest" description="Disordered" evidence="2">
    <location>
        <begin position="59"/>
        <end position="81"/>
    </location>
</feature>
<gene>
    <name evidence="4" type="ORF">LWC34_49460</name>
</gene>
<evidence type="ECO:0008006" key="6">
    <source>
        <dbReference type="Google" id="ProtNLM"/>
    </source>
</evidence>
<evidence type="ECO:0000256" key="3">
    <source>
        <dbReference type="SAM" id="SignalP"/>
    </source>
</evidence>
<sequence>MIRKTILCGLAFATALAFATGSGVATPGWASTSDAVVHAIPAGEQQAVKDHWTTERIAKMESDPPNNDPLKQSPAGAGFRQGTAADRSIGRLFFVDRDGDDASCTATLVPSAGRSVAVTAGHCAHGFDLIGNDPRWTTKLLFVPGFRDNTMPFGAFPVRSVVVHKEWVADDQKSEYDQAFVTLNEHIPAVPQAIAFDQRGDQAVQQFGYPRASPAPGIKGRPEFIGQRLARCWGNAAKYVPHPELPPEDLWGVACEMGGGSSGGPRIAHFAEPVGLGVVVGVNSQGAHIDSAGKYCNTPVAGQCTRHLVGPRFTKKITQPLYLRALV</sequence>
<dbReference type="PROSITE" id="PS00134">
    <property type="entry name" value="TRYPSIN_HIS"/>
    <property type="match status" value="1"/>
</dbReference>
<organism evidence="4 5">
    <name type="scientific">Kibdelosporangium philippinense</name>
    <dbReference type="NCBI Taxonomy" id="211113"/>
    <lineage>
        <taxon>Bacteria</taxon>
        <taxon>Bacillati</taxon>
        <taxon>Actinomycetota</taxon>
        <taxon>Actinomycetes</taxon>
        <taxon>Pseudonocardiales</taxon>
        <taxon>Pseudonocardiaceae</taxon>
        <taxon>Kibdelosporangium</taxon>
    </lineage>
</organism>
<protein>
    <recommendedName>
        <fullName evidence="6">V8-like Glu-specific endopeptidase</fullName>
    </recommendedName>
</protein>
<dbReference type="InterPro" id="IPR050966">
    <property type="entry name" value="Glutamyl_endopeptidase"/>
</dbReference>
<evidence type="ECO:0000313" key="5">
    <source>
        <dbReference type="Proteomes" id="UP001521150"/>
    </source>
</evidence>